<dbReference type="InterPro" id="IPR022689">
    <property type="entry name" value="Iron_dep_repressor"/>
</dbReference>
<sequence length="119" mass="13397">MYEYSLVTGFAHNKQLAESLDVAPASVTEKIKRLVSGGLIKRHPYGQISLTPQGAAQVKRLMRNYYLIEVWLVNSIHYPKANVADLAWQMADIDDCLAEMLYTQLGEPNKSPFLEPIVC</sequence>
<dbReference type="InterPro" id="IPR022687">
    <property type="entry name" value="HTH_DTXR"/>
</dbReference>
<dbReference type="STRING" id="1423727.FC34_GL001877"/>
<dbReference type="AlphaFoldDB" id="A0A0R2AXJ6"/>
<dbReference type="Pfam" id="PF01325">
    <property type="entry name" value="Fe_dep_repress"/>
    <property type="match status" value="1"/>
</dbReference>
<proteinExistence type="inferred from homology"/>
<dbReference type="InterPro" id="IPR001367">
    <property type="entry name" value="Fe_dep_repressor"/>
</dbReference>
<dbReference type="GO" id="GO:0046914">
    <property type="term" value="F:transition metal ion binding"/>
    <property type="evidence" value="ECO:0007669"/>
    <property type="project" value="InterPro"/>
</dbReference>
<dbReference type="EMBL" id="AYZQ01000006">
    <property type="protein sequence ID" value="KRM71186.1"/>
    <property type="molecule type" value="Genomic_DNA"/>
</dbReference>
<dbReference type="PANTHER" id="PTHR33238:SF11">
    <property type="entry name" value="TRANSCRIPTIONAL REGULATOR MNTR"/>
    <property type="match status" value="1"/>
</dbReference>
<comment type="similarity">
    <text evidence="2">Belongs to the DtxR/MntR family.</text>
</comment>
<keyword evidence="6" id="KW-0805">Transcription regulation</keyword>
<protein>
    <recommendedName>
        <fullName evidence="11">Manganese transport regulator</fullName>
    </recommendedName>
</protein>
<keyword evidence="5" id="KW-0678">Repressor</keyword>
<evidence type="ECO:0000256" key="8">
    <source>
        <dbReference type="ARBA" id="ARBA00023159"/>
    </source>
</evidence>
<keyword evidence="7" id="KW-0238">DNA-binding</keyword>
<dbReference type="SUPFAM" id="SSF46785">
    <property type="entry name" value="Winged helix' DNA-binding domain"/>
    <property type="match status" value="1"/>
</dbReference>
<dbReference type="GO" id="GO:0003677">
    <property type="term" value="F:DNA binding"/>
    <property type="evidence" value="ECO:0007669"/>
    <property type="project" value="UniProtKB-KW"/>
</dbReference>
<keyword evidence="14" id="KW-1185">Reference proteome</keyword>
<reference evidence="13 14" key="1">
    <citation type="journal article" date="2015" name="Genome Announc.">
        <title>Expanding the biotechnology potential of lactobacilli through comparative genomics of 213 strains and associated genera.</title>
        <authorList>
            <person name="Sun Z."/>
            <person name="Harris H.M."/>
            <person name="McCann A."/>
            <person name="Guo C."/>
            <person name="Argimon S."/>
            <person name="Zhang W."/>
            <person name="Yang X."/>
            <person name="Jeffery I.B."/>
            <person name="Cooney J.C."/>
            <person name="Kagawa T.F."/>
            <person name="Liu W."/>
            <person name="Song Y."/>
            <person name="Salvetti E."/>
            <person name="Wrobel A."/>
            <person name="Rasinkangas P."/>
            <person name="Parkhill J."/>
            <person name="Rea M.C."/>
            <person name="O'Sullivan O."/>
            <person name="Ritari J."/>
            <person name="Douillard F.P."/>
            <person name="Paul Ross R."/>
            <person name="Yang R."/>
            <person name="Briner A.E."/>
            <person name="Felis G.E."/>
            <person name="de Vos W.M."/>
            <person name="Barrangou R."/>
            <person name="Klaenhammer T.R."/>
            <person name="Caufield P.W."/>
            <person name="Cui Y."/>
            <person name="Zhang H."/>
            <person name="O'Toole P.W."/>
        </authorList>
    </citation>
    <scope>NUCLEOTIDE SEQUENCE [LARGE SCALE GENOMIC DNA]</scope>
    <source>
        <strain evidence="13 14">DSM 23927</strain>
    </source>
</reference>
<evidence type="ECO:0000256" key="5">
    <source>
        <dbReference type="ARBA" id="ARBA00022491"/>
    </source>
</evidence>
<keyword evidence="4" id="KW-0963">Cytoplasm</keyword>
<evidence type="ECO:0000256" key="4">
    <source>
        <dbReference type="ARBA" id="ARBA00022490"/>
    </source>
</evidence>
<evidence type="ECO:0000256" key="6">
    <source>
        <dbReference type="ARBA" id="ARBA00023015"/>
    </source>
</evidence>
<comment type="subunit">
    <text evidence="3">Homodimer.</text>
</comment>
<comment type="subcellular location">
    <subcellularLocation>
        <location evidence="1">Cytoplasm</location>
    </subcellularLocation>
</comment>
<evidence type="ECO:0000256" key="3">
    <source>
        <dbReference type="ARBA" id="ARBA00011738"/>
    </source>
</evidence>
<organism evidence="13 14">
    <name type="scientific">Lacticaseibacillus brantae DSM 23927</name>
    <dbReference type="NCBI Taxonomy" id="1423727"/>
    <lineage>
        <taxon>Bacteria</taxon>
        <taxon>Bacillati</taxon>
        <taxon>Bacillota</taxon>
        <taxon>Bacilli</taxon>
        <taxon>Lactobacillales</taxon>
        <taxon>Lactobacillaceae</taxon>
        <taxon>Lacticaseibacillus</taxon>
    </lineage>
</organism>
<keyword evidence="8" id="KW-0010">Activator</keyword>
<dbReference type="PANTHER" id="PTHR33238">
    <property type="entry name" value="IRON (METAL) DEPENDENT REPRESSOR, DTXR FAMILY"/>
    <property type="match status" value="1"/>
</dbReference>
<dbReference type="PROSITE" id="PS50944">
    <property type="entry name" value="HTH_DTXR"/>
    <property type="match status" value="1"/>
</dbReference>
<dbReference type="Gene3D" id="1.10.10.10">
    <property type="entry name" value="Winged helix-like DNA-binding domain superfamily/Winged helix DNA-binding domain"/>
    <property type="match status" value="1"/>
</dbReference>
<dbReference type="GO" id="GO:0005737">
    <property type="term" value="C:cytoplasm"/>
    <property type="evidence" value="ECO:0007669"/>
    <property type="project" value="UniProtKB-SubCell"/>
</dbReference>
<dbReference type="InterPro" id="IPR036390">
    <property type="entry name" value="WH_DNA-bd_sf"/>
</dbReference>
<gene>
    <name evidence="13" type="ORF">FC34_GL001877</name>
</gene>
<evidence type="ECO:0000256" key="2">
    <source>
        <dbReference type="ARBA" id="ARBA00007871"/>
    </source>
</evidence>
<dbReference type="InterPro" id="IPR050536">
    <property type="entry name" value="DtxR_MntR_Metal-Reg"/>
</dbReference>
<evidence type="ECO:0000256" key="1">
    <source>
        <dbReference type="ARBA" id="ARBA00004496"/>
    </source>
</evidence>
<dbReference type="Pfam" id="PF02742">
    <property type="entry name" value="Fe_dep_repr_C"/>
    <property type="match status" value="1"/>
</dbReference>
<name>A0A0R2AXJ6_9LACO</name>
<dbReference type="InterPro" id="IPR036388">
    <property type="entry name" value="WH-like_DNA-bd_sf"/>
</dbReference>
<evidence type="ECO:0000256" key="10">
    <source>
        <dbReference type="ARBA" id="ARBA00023211"/>
    </source>
</evidence>
<dbReference type="SMART" id="SM00529">
    <property type="entry name" value="HTH_DTXR"/>
    <property type="match status" value="1"/>
</dbReference>
<comment type="caution">
    <text evidence="13">The sequence shown here is derived from an EMBL/GenBank/DDBJ whole genome shotgun (WGS) entry which is preliminary data.</text>
</comment>
<dbReference type="Proteomes" id="UP000051672">
    <property type="component" value="Unassembled WGS sequence"/>
</dbReference>
<dbReference type="GO" id="GO:0046983">
    <property type="term" value="F:protein dimerization activity"/>
    <property type="evidence" value="ECO:0007669"/>
    <property type="project" value="InterPro"/>
</dbReference>
<dbReference type="PATRIC" id="fig|1423727.3.peg.1902"/>
<dbReference type="GO" id="GO:0003700">
    <property type="term" value="F:DNA-binding transcription factor activity"/>
    <property type="evidence" value="ECO:0007669"/>
    <property type="project" value="InterPro"/>
</dbReference>
<accession>A0A0R2AXJ6</accession>
<evidence type="ECO:0000313" key="14">
    <source>
        <dbReference type="Proteomes" id="UP000051672"/>
    </source>
</evidence>
<feature type="domain" description="HTH dtxR-type" evidence="12">
    <location>
        <begin position="1"/>
        <end position="51"/>
    </location>
</feature>
<evidence type="ECO:0000256" key="11">
    <source>
        <dbReference type="ARBA" id="ARBA00032593"/>
    </source>
</evidence>
<evidence type="ECO:0000256" key="7">
    <source>
        <dbReference type="ARBA" id="ARBA00023125"/>
    </source>
</evidence>
<evidence type="ECO:0000259" key="12">
    <source>
        <dbReference type="PROSITE" id="PS50944"/>
    </source>
</evidence>
<evidence type="ECO:0000256" key="9">
    <source>
        <dbReference type="ARBA" id="ARBA00023163"/>
    </source>
</evidence>
<keyword evidence="9" id="KW-0804">Transcription</keyword>
<evidence type="ECO:0000313" key="13">
    <source>
        <dbReference type="EMBL" id="KRM71186.1"/>
    </source>
</evidence>
<keyword evidence="10" id="KW-0464">Manganese</keyword>